<accession>A0A0A9WP14</accession>
<sequence length="121" mass="13767">MTEVLEQWMVKTMGYMVKLSTVEVGNLLYDGTVYHDILCKYNIINCNKCPAPPRNPSVEVAEQSLTDLGLWLKLLGISHSKELLDSAAHKDPWACLRILFELFAKLQTQDNTHFLMKQKAA</sequence>
<reference evidence="1" key="2">
    <citation type="submission" date="2014-07" db="EMBL/GenBank/DDBJ databases">
        <authorList>
            <person name="Hull J."/>
        </authorList>
    </citation>
    <scope>NUCLEOTIDE SEQUENCE</scope>
</reference>
<keyword evidence="1" id="KW-0696">RNA-directed RNA polymerase</keyword>
<organism evidence="1">
    <name type="scientific">Lygus hesperus</name>
    <name type="common">Western plant bug</name>
    <dbReference type="NCBI Taxonomy" id="30085"/>
    <lineage>
        <taxon>Eukaryota</taxon>
        <taxon>Metazoa</taxon>
        <taxon>Ecdysozoa</taxon>
        <taxon>Arthropoda</taxon>
        <taxon>Hexapoda</taxon>
        <taxon>Insecta</taxon>
        <taxon>Pterygota</taxon>
        <taxon>Neoptera</taxon>
        <taxon>Paraneoptera</taxon>
        <taxon>Hemiptera</taxon>
        <taxon>Heteroptera</taxon>
        <taxon>Panheteroptera</taxon>
        <taxon>Cimicomorpha</taxon>
        <taxon>Miridae</taxon>
        <taxon>Mirini</taxon>
        <taxon>Lygus</taxon>
    </lineage>
</organism>
<evidence type="ECO:0000313" key="1">
    <source>
        <dbReference type="EMBL" id="JAG09156.1"/>
    </source>
</evidence>
<feature type="non-terminal residue" evidence="1">
    <location>
        <position position="121"/>
    </location>
</feature>
<dbReference type="GO" id="GO:0003968">
    <property type="term" value="F:RNA-directed RNA polymerase activity"/>
    <property type="evidence" value="ECO:0007669"/>
    <property type="project" value="UniProtKB-KW"/>
</dbReference>
<reference evidence="1" key="1">
    <citation type="journal article" date="2014" name="PLoS ONE">
        <title>Transcriptome-Based Identification of ABC Transporters in the Western Tarnished Plant Bug Lygus hesperus.</title>
        <authorList>
            <person name="Hull J.J."/>
            <person name="Chaney K."/>
            <person name="Geib S.M."/>
            <person name="Fabrick J.A."/>
            <person name="Brent C.S."/>
            <person name="Walsh D."/>
            <person name="Lavine L.C."/>
        </authorList>
    </citation>
    <scope>NUCLEOTIDE SEQUENCE</scope>
</reference>
<dbReference type="EMBL" id="GBHO01034448">
    <property type="protein sequence ID" value="JAG09156.1"/>
    <property type="molecule type" value="Transcribed_RNA"/>
</dbReference>
<protein>
    <submittedName>
        <fullName evidence="1">RNA-directed RNA polymerase L</fullName>
    </submittedName>
</protein>
<dbReference type="AlphaFoldDB" id="A0A0A9WP14"/>
<keyword evidence="1" id="KW-0548">Nucleotidyltransferase</keyword>
<keyword evidence="1" id="KW-0808">Transferase</keyword>
<name>A0A0A9WP14_LYGHE</name>
<gene>
    <name evidence="1" type="primary">L_5</name>
    <name evidence="1" type="ORF">CM83_2524</name>
</gene>
<proteinExistence type="predicted"/>